<evidence type="ECO:0000313" key="5">
    <source>
        <dbReference type="Proteomes" id="UP000242287"/>
    </source>
</evidence>
<keyword evidence="3" id="KW-0206">Cytoskeleton</keyword>
<dbReference type="SUPFAM" id="SSF46988">
    <property type="entry name" value="Tubulin chaperone cofactor A"/>
    <property type="match status" value="1"/>
</dbReference>
<reference evidence="4 5" key="1">
    <citation type="submission" date="2014-02" db="EMBL/GenBank/DDBJ databases">
        <title>Transposable element dynamics among asymbiotic and ectomycorrhizal Amanita fungi.</title>
        <authorList>
            <consortium name="DOE Joint Genome Institute"/>
            <person name="Hess J."/>
            <person name="Skrede I."/>
            <person name="Wolfe B."/>
            <person name="LaButti K."/>
            <person name="Ohm R.A."/>
            <person name="Grigoriev I.V."/>
            <person name="Pringle A."/>
        </authorList>
    </citation>
    <scope>NUCLEOTIDE SEQUENCE [LARGE SCALE GENOMIC DNA]</scope>
    <source>
        <strain evidence="4 5">SKay4041</strain>
    </source>
</reference>
<dbReference type="PANTHER" id="PTHR21500:SF0">
    <property type="entry name" value="TUBULIN-SPECIFIC CHAPERONE A"/>
    <property type="match status" value="1"/>
</dbReference>
<gene>
    <name evidence="4" type="ORF">AMATHDRAFT_189920</name>
</gene>
<protein>
    <recommendedName>
        <fullName evidence="3">Tubulin-specific chaperone A</fullName>
    </recommendedName>
</protein>
<dbReference type="InterPro" id="IPR036126">
    <property type="entry name" value="TBCA_sf"/>
</dbReference>
<dbReference type="GO" id="GO:0007023">
    <property type="term" value="P:post-chaperonin tubulin folding pathway"/>
    <property type="evidence" value="ECO:0007669"/>
    <property type="project" value="UniProtKB-UniRule"/>
</dbReference>
<organism evidence="4 5">
    <name type="scientific">Amanita thiersii Skay4041</name>
    <dbReference type="NCBI Taxonomy" id="703135"/>
    <lineage>
        <taxon>Eukaryota</taxon>
        <taxon>Fungi</taxon>
        <taxon>Dikarya</taxon>
        <taxon>Basidiomycota</taxon>
        <taxon>Agaricomycotina</taxon>
        <taxon>Agaricomycetes</taxon>
        <taxon>Agaricomycetidae</taxon>
        <taxon>Agaricales</taxon>
        <taxon>Pluteineae</taxon>
        <taxon>Amanitaceae</taxon>
        <taxon>Amanita</taxon>
    </lineage>
</organism>
<dbReference type="PANTHER" id="PTHR21500">
    <property type="entry name" value="TUBULIN-SPECIFIC CHAPERONE A"/>
    <property type="match status" value="1"/>
</dbReference>
<comment type="subunit">
    <text evidence="3">Supercomplex made of cofactors A to E. Cofactors A and D function by capturing and stabilizing tubulin in a quasi-native conformation. Cofactor E binds to the cofactor D-tubulin complex; interaction with cofactor C then causes the release of tubulin polypeptides that are committed to the native state.</text>
</comment>
<dbReference type="GO" id="GO:0048487">
    <property type="term" value="F:beta-tubulin binding"/>
    <property type="evidence" value="ECO:0007669"/>
    <property type="project" value="InterPro"/>
</dbReference>
<evidence type="ECO:0000256" key="3">
    <source>
        <dbReference type="RuleBase" id="RU364030"/>
    </source>
</evidence>
<comment type="subcellular location">
    <subcellularLocation>
        <location evidence="3">Cytoplasm</location>
        <location evidence="3">Cytoskeleton</location>
    </subcellularLocation>
</comment>
<keyword evidence="3" id="KW-0963">Cytoplasm</keyword>
<evidence type="ECO:0000313" key="4">
    <source>
        <dbReference type="EMBL" id="PFH52309.1"/>
    </source>
</evidence>
<dbReference type="OrthoDB" id="296187at2759"/>
<sequence length="110" mass="12709">MNASAVQKQLNIKLGAVKRLSKEHDLYKEETEQHKTKHDQLVKDGSDEWDVKNAMRMHEESSKMITDSRARLNRVIEEIQDLVESAKKYTELDGSDELSKAKTILQEVKL</sequence>
<dbReference type="InterPro" id="IPR004226">
    <property type="entry name" value="TBCA"/>
</dbReference>
<evidence type="ECO:0000256" key="2">
    <source>
        <dbReference type="ARBA" id="ARBA00023186"/>
    </source>
</evidence>
<comment type="similarity">
    <text evidence="1 3">Belongs to the TBCA family.</text>
</comment>
<dbReference type="STRING" id="703135.A0A2A9NP39"/>
<dbReference type="Gene3D" id="1.20.58.90">
    <property type="match status" value="1"/>
</dbReference>
<name>A0A2A9NP39_9AGAR</name>
<keyword evidence="3" id="KW-0493">Microtubule</keyword>
<evidence type="ECO:0000256" key="1">
    <source>
        <dbReference type="ARBA" id="ARBA00006806"/>
    </source>
</evidence>
<dbReference type="EMBL" id="KZ301980">
    <property type="protein sequence ID" value="PFH52309.1"/>
    <property type="molecule type" value="Genomic_DNA"/>
</dbReference>
<dbReference type="GO" id="GO:0005829">
    <property type="term" value="C:cytosol"/>
    <property type="evidence" value="ECO:0007669"/>
    <property type="project" value="TreeGrafter"/>
</dbReference>
<dbReference type="Proteomes" id="UP000242287">
    <property type="component" value="Unassembled WGS sequence"/>
</dbReference>
<dbReference type="GO" id="GO:0005874">
    <property type="term" value="C:microtubule"/>
    <property type="evidence" value="ECO:0007669"/>
    <property type="project" value="UniProtKB-KW"/>
</dbReference>
<keyword evidence="2 3" id="KW-0143">Chaperone</keyword>
<dbReference type="GO" id="GO:0007021">
    <property type="term" value="P:tubulin complex assembly"/>
    <property type="evidence" value="ECO:0007669"/>
    <property type="project" value="UniProtKB-UniRule"/>
</dbReference>
<dbReference type="Pfam" id="PF02970">
    <property type="entry name" value="TBCA"/>
    <property type="match status" value="1"/>
</dbReference>
<keyword evidence="5" id="KW-1185">Reference proteome</keyword>
<proteinExistence type="inferred from homology"/>
<accession>A0A2A9NP39</accession>
<dbReference type="AlphaFoldDB" id="A0A2A9NP39"/>